<dbReference type="InterPro" id="IPR005908">
    <property type="entry name" value="G1P_thy_trans_l"/>
</dbReference>
<dbReference type="InterPro" id="IPR029044">
    <property type="entry name" value="Nucleotide-diphossugar_trans"/>
</dbReference>
<dbReference type="PANTHER" id="PTHR42883:SF2">
    <property type="entry name" value="THYMIDYLYLTRANSFERASE"/>
    <property type="match status" value="1"/>
</dbReference>
<dbReference type="PATRIC" id="fig|1618577.3.peg.576"/>
<protein>
    <submittedName>
        <fullName evidence="2">Glucose-1-phosphate thymidyltransferase</fullName>
    </submittedName>
</protein>
<evidence type="ECO:0000313" key="3">
    <source>
        <dbReference type="Proteomes" id="UP000033858"/>
    </source>
</evidence>
<dbReference type="Pfam" id="PF00483">
    <property type="entry name" value="NTP_transferase"/>
    <property type="match status" value="1"/>
</dbReference>
<reference evidence="2 3" key="1">
    <citation type="journal article" date="2015" name="Nature">
        <title>rRNA introns, odd ribosomes, and small enigmatic genomes across a large radiation of phyla.</title>
        <authorList>
            <person name="Brown C.T."/>
            <person name="Hug L.A."/>
            <person name="Thomas B.C."/>
            <person name="Sharon I."/>
            <person name="Castelle C.J."/>
            <person name="Singh A."/>
            <person name="Wilkins M.J."/>
            <person name="Williams K.H."/>
            <person name="Banfield J.F."/>
        </authorList>
    </citation>
    <scope>NUCLEOTIDE SEQUENCE [LARGE SCALE GENOMIC DNA]</scope>
</reference>
<evidence type="ECO:0000259" key="1">
    <source>
        <dbReference type="Pfam" id="PF00483"/>
    </source>
</evidence>
<dbReference type="GO" id="GO:0016740">
    <property type="term" value="F:transferase activity"/>
    <property type="evidence" value="ECO:0007669"/>
    <property type="project" value="UniProtKB-KW"/>
</dbReference>
<keyword evidence="2" id="KW-0808">Transferase</keyword>
<gene>
    <name evidence="2" type="ORF">UU32_C0046G0003</name>
</gene>
<organism evidence="2 3">
    <name type="scientific">Candidatus Woesebacteria bacterium GW2011_GWB1_41_10</name>
    <dbReference type="NCBI Taxonomy" id="1618577"/>
    <lineage>
        <taxon>Bacteria</taxon>
        <taxon>Candidatus Woeseibacteriota</taxon>
    </lineage>
</organism>
<dbReference type="EMBL" id="LCAE01000046">
    <property type="protein sequence ID" value="KKR84413.1"/>
    <property type="molecule type" value="Genomic_DNA"/>
</dbReference>
<dbReference type="Proteomes" id="UP000033858">
    <property type="component" value="Unassembled WGS sequence"/>
</dbReference>
<dbReference type="SUPFAM" id="SSF53448">
    <property type="entry name" value="Nucleotide-diphospho-sugar transferases"/>
    <property type="match status" value="1"/>
</dbReference>
<dbReference type="AlphaFoldDB" id="A0A0G0U5P8"/>
<comment type="caution">
    <text evidence="2">The sequence shown here is derived from an EMBL/GenBank/DDBJ whole genome shotgun (WGS) entry which is preliminary data.</text>
</comment>
<dbReference type="NCBIfam" id="TIGR01208">
    <property type="entry name" value="rmlA_long"/>
    <property type="match status" value="1"/>
</dbReference>
<dbReference type="Gene3D" id="3.90.550.10">
    <property type="entry name" value="Spore Coat Polysaccharide Biosynthesis Protein SpsA, Chain A"/>
    <property type="match status" value="1"/>
</dbReference>
<accession>A0A0G0U5P8</accession>
<name>A0A0G0U5P8_9BACT</name>
<evidence type="ECO:0000313" key="2">
    <source>
        <dbReference type="EMBL" id="KKR84413.1"/>
    </source>
</evidence>
<sequence>MKAIIPTGGMGTRMRPMSFYVNKHFIPVANKPLLFYSIEAVAAVGVKDVIITYNPEGLEIAKEYLGDGGRWGLKFTYVLQENPRGGLADIVRVSEEALGGDDFLLHLGDNIFSEGIKEVVDHFLKKKPNGLVTMVKHKENKRLGVPVFDKDGKLVDYLEKPENPPNEFAIPGLYFFDKNVFKCFSGKDKIKPSERGELEIKSSYMWLIEHGYRVDVVEYKGRWLDPGKFDDWIESNQYLLDKTVESRLESKIEEGNQIKGRVYMGKGCIVKNSEIRGPVSIKDNVSIIDSYVGPYTSIDEGCLIQKARIENCVLMTNVKILKVETQIDNSLIGPEAEISGNGGRRTCVEFFIGEKANIKL</sequence>
<dbReference type="InterPro" id="IPR005835">
    <property type="entry name" value="NTP_transferase_dom"/>
</dbReference>
<proteinExistence type="predicted"/>
<dbReference type="PANTHER" id="PTHR42883">
    <property type="entry name" value="GLUCOSE-1-PHOSPHATE THYMIDYLTRANSFERASE"/>
    <property type="match status" value="1"/>
</dbReference>
<feature type="domain" description="Nucleotidyl transferase" evidence="1">
    <location>
        <begin position="2"/>
        <end position="240"/>
    </location>
</feature>
<dbReference type="Gene3D" id="2.160.10.10">
    <property type="entry name" value="Hexapeptide repeat proteins"/>
    <property type="match status" value="1"/>
</dbReference>